<evidence type="ECO:0000313" key="1">
    <source>
        <dbReference type="EMBL" id="EXL68850.1"/>
    </source>
</evidence>
<gene>
    <name evidence="1" type="ORF">FOPG_15109</name>
</gene>
<reference evidence="1" key="1">
    <citation type="submission" date="2011-11" db="EMBL/GenBank/DDBJ databases">
        <title>The Genome Sequence of Fusarium oxysporum PHW808.</title>
        <authorList>
            <consortium name="The Broad Institute Genome Sequencing Platform"/>
            <person name="Ma L.-J."/>
            <person name="Gale L.R."/>
            <person name="Schwartz D.C."/>
            <person name="Zhou S."/>
            <person name="Corby-Kistler H."/>
            <person name="Young S.K."/>
            <person name="Zeng Q."/>
            <person name="Gargeya S."/>
            <person name="Fitzgerald M."/>
            <person name="Haas B."/>
            <person name="Abouelleil A."/>
            <person name="Alvarado L."/>
            <person name="Arachchi H.M."/>
            <person name="Berlin A."/>
            <person name="Brown A."/>
            <person name="Chapman S.B."/>
            <person name="Chen Z."/>
            <person name="Dunbar C."/>
            <person name="Freedman E."/>
            <person name="Gearin G."/>
            <person name="Goldberg J."/>
            <person name="Griggs A."/>
            <person name="Gujja S."/>
            <person name="Heiman D."/>
            <person name="Howarth C."/>
            <person name="Larson L."/>
            <person name="Lui A."/>
            <person name="MacDonald P.J.P."/>
            <person name="Montmayeur A."/>
            <person name="Murphy C."/>
            <person name="Neiman D."/>
            <person name="Pearson M."/>
            <person name="Priest M."/>
            <person name="Roberts A."/>
            <person name="Saif S."/>
            <person name="Shea T."/>
            <person name="Shenoy N."/>
            <person name="Sisk P."/>
            <person name="Stolte C."/>
            <person name="Sykes S."/>
            <person name="Wortman J."/>
            <person name="Nusbaum C."/>
            <person name="Birren B."/>
        </authorList>
    </citation>
    <scope>NUCLEOTIDE SEQUENCE [LARGE SCALE GENOMIC DNA]</scope>
    <source>
        <strain evidence="1">54008</strain>
    </source>
</reference>
<proteinExistence type="predicted"/>
<name>X0HAJ9_FUSOX</name>
<dbReference type="Proteomes" id="UP000030676">
    <property type="component" value="Unassembled WGS sequence"/>
</dbReference>
<reference evidence="1" key="2">
    <citation type="submission" date="2014-03" db="EMBL/GenBank/DDBJ databases">
        <title>The Genome Annotation of Fusarium oxysporum PHW808.</title>
        <authorList>
            <consortium name="The Broad Institute Genomics Platform"/>
            <person name="Ma L.-J."/>
            <person name="Corby-Kistler H."/>
            <person name="Broz K."/>
            <person name="Gale L.R."/>
            <person name="Jonkers W."/>
            <person name="O'Donnell K."/>
            <person name="Ploetz R."/>
            <person name="Steinberg C."/>
            <person name="Schwartz D.C."/>
            <person name="VanEtten H."/>
            <person name="Zhou S."/>
            <person name="Young S.K."/>
            <person name="Zeng Q."/>
            <person name="Gargeya S."/>
            <person name="Fitzgerald M."/>
            <person name="Abouelleil A."/>
            <person name="Alvarado L."/>
            <person name="Chapman S.B."/>
            <person name="Gainer-Dewar J."/>
            <person name="Goldberg J."/>
            <person name="Griggs A."/>
            <person name="Gujja S."/>
            <person name="Hansen M."/>
            <person name="Howarth C."/>
            <person name="Imamovic A."/>
            <person name="Ireland A."/>
            <person name="Larimer J."/>
            <person name="McCowan C."/>
            <person name="Murphy C."/>
            <person name="Pearson M."/>
            <person name="Poon T.W."/>
            <person name="Priest M."/>
            <person name="Roberts A."/>
            <person name="Saif S."/>
            <person name="Shea T."/>
            <person name="Sykes S."/>
            <person name="Wortman J."/>
            <person name="Nusbaum C."/>
            <person name="Birren B."/>
        </authorList>
    </citation>
    <scope>NUCLEOTIDE SEQUENCE</scope>
    <source>
        <strain evidence="1">54008</strain>
    </source>
</reference>
<dbReference type="AlphaFoldDB" id="X0HAJ9"/>
<dbReference type="EMBL" id="KK033279">
    <property type="protein sequence ID" value="EXL68850.1"/>
    <property type="molecule type" value="Genomic_DNA"/>
</dbReference>
<dbReference type="OrthoDB" id="376826at2759"/>
<protein>
    <submittedName>
        <fullName evidence="1">Uncharacterized protein</fullName>
    </submittedName>
</protein>
<dbReference type="HOGENOM" id="CLU_1214820_0_0_1"/>
<organism evidence="1">
    <name type="scientific">Fusarium oxysporum f. sp. conglutinans race 2 54008</name>
    <dbReference type="NCBI Taxonomy" id="1089457"/>
    <lineage>
        <taxon>Eukaryota</taxon>
        <taxon>Fungi</taxon>
        <taxon>Dikarya</taxon>
        <taxon>Ascomycota</taxon>
        <taxon>Pezizomycotina</taxon>
        <taxon>Sordariomycetes</taxon>
        <taxon>Hypocreomycetidae</taxon>
        <taxon>Hypocreales</taxon>
        <taxon>Nectriaceae</taxon>
        <taxon>Fusarium</taxon>
        <taxon>Fusarium oxysporum species complex</taxon>
    </lineage>
</organism>
<sequence>MKAISLAEAYCNPSRCKHIRSSYRPNEKVQHLLSYPVISDGVHTFDSVKYRQRSIQFGNAAYQTFAATATTWFQKPYQHLLPYIQKVDSLGDNILHYVNKQFPIIKKPTQELYNDTKGLVSLLYHKALEGRDHVLKVYDSEYKKNKQVGLVARGKAAVTTVLGVSNEALLAQLPFAPEEGRGNQYRQLKFQSTEKTRLTSTLPQDLNGPRPLLLAMSSISAQRSLVEI</sequence>
<accession>X0HAJ9</accession>